<dbReference type="InterPro" id="IPR041813">
    <property type="entry name" value="A2M_TED"/>
</dbReference>
<dbReference type="STRING" id="623744.A0A553NA65"/>
<dbReference type="GO" id="GO:0004867">
    <property type="term" value="F:serine-type endopeptidase inhibitor activity"/>
    <property type="evidence" value="ECO:0007669"/>
    <property type="project" value="UniProtKB-KW"/>
</dbReference>
<dbReference type="InterPro" id="IPR013783">
    <property type="entry name" value="Ig-like_fold"/>
</dbReference>
<dbReference type="Pfam" id="PF07703">
    <property type="entry name" value="A2M_BRD"/>
    <property type="match status" value="1"/>
</dbReference>
<feature type="compositionally biased region" description="Basic and acidic residues" evidence="9">
    <location>
        <begin position="13"/>
        <end position="22"/>
    </location>
</feature>
<dbReference type="SUPFAM" id="SSF81296">
    <property type="entry name" value="E set domains"/>
    <property type="match status" value="1"/>
</dbReference>
<keyword evidence="8" id="KW-0325">Glycoprotein</keyword>
<dbReference type="InterPro" id="IPR011626">
    <property type="entry name" value="Alpha-macroglobulin_TED"/>
</dbReference>
<dbReference type="GO" id="GO:0007399">
    <property type="term" value="P:nervous system development"/>
    <property type="evidence" value="ECO:0007669"/>
    <property type="project" value="UniProtKB-ARBA"/>
</dbReference>
<dbReference type="InterPro" id="IPR008930">
    <property type="entry name" value="Terpenoid_cyclase/PrenylTrfase"/>
</dbReference>
<dbReference type="OrthoDB" id="2142040at2759"/>
<dbReference type="PANTHER" id="PTHR11412">
    <property type="entry name" value="MACROGLOBULIN / COMPLEMENT"/>
    <property type="match status" value="1"/>
</dbReference>
<dbReference type="InterPro" id="IPR022041">
    <property type="entry name" value="Methyltransf_FA"/>
</dbReference>
<accession>A0A553NA65</accession>
<dbReference type="Gene3D" id="2.60.40.1940">
    <property type="match status" value="1"/>
</dbReference>
<keyword evidence="4" id="KW-0646">Protease inhibitor</keyword>
<reference evidence="11 12" key="1">
    <citation type="journal article" date="2019" name="Sci. Data">
        <title>Hybrid genome assembly and annotation of Danionella translucida.</title>
        <authorList>
            <person name="Kadobianskyi M."/>
            <person name="Schulze L."/>
            <person name="Schuelke M."/>
            <person name="Judkewitz B."/>
        </authorList>
    </citation>
    <scope>NUCLEOTIDE SEQUENCE [LARGE SCALE GENOMIC DNA]</scope>
    <source>
        <strain evidence="11 12">Bolton</strain>
    </source>
</reference>
<dbReference type="Pfam" id="PF12248">
    <property type="entry name" value="Methyltransf_FA"/>
    <property type="match status" value="1"/>
</dbReference>
<feature type="region of interest" description="Disordered" evidence="9">
    <location>
        <begin position="1793"/>
        <end position="1818"/>
    </location>
</feature>
<dbReference type="CDD" id="cd00104">
    <property type="entry name" value="KAZAL_FS"/>
    <property type="match status" value="1"/>
</dbReference>
<name>A0A553NA65_9TELE</name>
<evidence type="ECO:0000256" key="2">
    <source>
        <dbReference type="ARBA" id="ARBA00010952"/>
    </source>
</evidence>
<dbReference type="InterPro" id="IPR011625">
    <property type="entry name" value="A2M_N_BRD"/>
</dbReference>
<gene>
    <name evidence="11" type="ORF">DNTS_025869</name>
</gene>
<comment type="similarity">
    <text evidence="2">Belongs to the protease inhibitor I39 (alpha-2-macroglobulin) family.</text>
</comment>
<dbReference type="InterPro" id="IPR014756">
    <property type="entry name" value="Ig_E-set"/>
</dbReference>
<dbReference type="SUPFAM" id="SSF48239">
    <property type="entry name" value="Terpenoid cyclases/Protein prenyltransferases"/>
    <property type="match status" value="1"/>
</dbReference>
<evidence type="ECO:0000256" key="4">
    <source>
        <dbReference type="ARBA" id="ARBA00022690"/>
    </source>
</evidence>
<dbReference type="SMART" id="SM01359">
    <property type="entry name" value="A2M_N_2"/>
    <property type="match status" value="1"/>
</dbReference>
<dbReference type="FunFam" id="1.50.10.20:FF:000001">
    <property type="entry name" value="CD109 isoform 1"/>
    <property type="match status" value="1"/>
</dbReference>
<feature type="non-terminal residue" evidence="11">
    <location>
        <position position="1"/>
    </location>
</feature>
<dbReference type="InterPro" id="IPR040839">
    <property type="entry name" value="MG4"/>
</dbReference>
<dbReference type="SMART" id="SM01360">
    <property type="entry name" value="A2M"/>
    <property type="match status" value="1"/>
</dbReference>
<dbReference type="Gene3D" id="2.60.40.690">
    <property type="entry name" value="Alpha-macroglobulin, receptor-binding domain"/>
    <property type="match status" value="1"/>
</dbReference>
<dbReference type="Gene3D" id="2.60.120.1540">
    <property type="match status" value="1"/>
</dbReference>
<dbReference type="PROSITE" id="PS51465">
    <property type="entry name" value="KAZAL_2"/>
    <property type="match status" value="1"/>
</dbReference>
<evidence type="ECO:0000256" key="7">
    <source>
        <dbReference type="ARBA" id="ARBA00023157"/>
    </source>
</evidence>
<dbReference type="Gene3D" id="2.60.40.10">
    <property type="entry name" value="Immunoglobulins"/>
    <property type="match status" value="2"/>
</dbReference>
<dbReference type="Gene3D" id="1.50.10.20">
    <property type="match status" value="1"/>
</dbReference>
<dbReference type="Pfam" id="PF17789">
    <property type="entry name" value="MG4"/>
    <property type="match status" value="1"/>
</dbReference>
<dbReference type="Pfam" id="PF07677">
    <property type="entry name" value="A2M_recep"/>
    <property type="match status" value="1"/>
</dbReference>
<dbReference type="InterPro" id="IPR009048">
    <property type="entry name" value="A-macroglobulin_rcpt-bd"/>
</dbReference>
<dbReference type="InterPro" id="IPR050473">
    <property type="entry name" value="A2M/Complement_sys"/>
</dbReference>
<dbReference type="GO" id="GO:0005615">
    <property type="term" value="C:extracellular space"/>
    <property type="evidence" value="ECO:0007669"/>
    <property type="project" value="InterPro"/>
</dbReference>
<evidence type="ECO:0000313" key="12">
    <source>
        <dbReference type="Proteomes" id="UP000316079"/>
    </source>
</evidence>
<dbReference type="Pfam" id="PF07648">
    <property type="entry name" value="Kazal_2"/>
    <property type="match status" value="1"/>
</dbReference>
<dbReference type="InterPro" id="IPR036058">
    <property type="entry name" value="Kazal_dom_sf"/>
</dbReference>
<dbReference type="Gene3D" id="6.20.50.160">
    <property type="match status" value="1"/>
</dbReference>
<evidence type="ECO:0000313" key="11">
    <source>
        <dbReference type="EMBL" id="TRY62332.1"/>
    </source>
</evidence>
<feature type="region of interest" description="Disordered" evidence="9">
    <location>
        <begin position="547"/>
        <end position="567"/>
    </location>
</feature>
<dbReference type="EMBL" id="SRMA01027010">
    <property type="protein sequence ID" value="TRY62332.1"/>
    <property type="molecule type" value="Genomic_DNA"/>
</dbReference>
<feature type="domain" description="Kazal-like" evidence="10">
    <location>
        <begin position="1727"/>
        <end position="1781"/>
    </location>
</feature>
<dbReference type="SMART" id="SM00280">
    <property type="entry name" value="KAZAL"/>
    <property type="match status" value="1"/>
</dbReference>
<dbReference type="InterPro" id="IPR036595">
    <property type="entry name" value="A-macroglobulin_rcpt-bd_sf"/>
</dbReference>
<dbReference type="SUPFAM" id="SSF49410">
    <property type="entry name" value="Alpha-macroglobulin receptor domain"/>
    <property type="match status" value="1"/>
</dbReference>
<dbReference type="InterPro" id="IPR041555">
    <property type="entry name" value="MG3"/>
</dbReference>
<proteinExistence type="inferred from homology"/>
<keyword evidence="12" id="KW-1185">Reference proteome</keyword>
<dbReference type="Pfam" id="PF17791">
    <property type="entry name" value="MG3"/>
    <property type="match status" value="1"/>
</dbReference>
<feature type="compositionally biased region" description="Low complexity" evidence="9">
    <location>
        <begin position="556"/>
        <end position="567"/>
    </location>
</feature>
<evidence type="ECO:0000256" key="8">
    <source>
        <dbReference type="ARBA" id="ARBA00023180"/>
    </source>
</evidence>
<keyword evidence="5" id="KW-0732">Signal</keyword>
<comment type="subcellular location">
    <subcellularLocation>
        <location evidence="1">Secreted</location>
    </subcellularLocation>
</comment>
<keyword evidence="3" id="KW-0964">Secreted</keyword>
<dbReference type="Pfam" id="PF07678">
    <property type="entry name" value="TED_complement"/>
    <property type="match status" value="1"/>
</dbReference>
<dbReference type="Gene3D" id="3.30.60.30">
    <property type="match status" value="1"/>
</dbReference>
<evidence type="ECO:0000259" key="10">
    <source>
        <dbReference type="PROSITE" id="PS51465"/>
    </source>
</evidence>
<evidence type="ECO:0000256" key="9">
    <source>
        <dbReference type="SAM" id="MobiDB-lite"/>
    </source>
</evidence>
<evidence type="ECO:0000256" key="6">
    <source>
        <dbReference type="ARBA" id="ARBA00022900"/>
    </source>
</evidence>
<evidence type="ECO:0000256" key="5">
    <source>
        <dbReference type="ARBA" id="ARBA00022729"/>
    </source>
</evidence>
<dbReference type="InterPro" id="IPR047565">
    <property type="entry name" value="Alpha-macroglob_thiol-ester_cl"/>
</dbReference>
<evidence type="ECO:0000256" key="3">
    <source>
        <dbReference type="ARBA" id="ARBA00022525"/>
    </source>
</evidence>
<dbReference type="Gene3D" id="2.20.130.20">
    <property type="match status" value="1"/>
</dbReference>
<dbReference type="CDD" id="cd02897">
    <property type="entry name" value="A2M_2"/>
    <property type="match status" value="1"/>
</dbReference>
<dbReference type="PROSITE" id="PS00477">
    <property type="entry name" value="ALPHA_2_MACROGLOBULIN"/>
    <property type="match status" value="1"/>
</dbReference>
<comment type="caution">
    <text evidence="11">The sequence shown here is derived from an EMBL/GenBank/DDBJ whole genome shotgun (WGS) entry which is preliminary data.</text>
</comment>
<keyword evidence="6" id="KW-0722">Serine protease inhibitor</keyword>
<organism evidence="11 12">
    <name type="scientific">Danionella cerebrum</name>
    <dbReference type="NCBI Taxonomy" id="2873325"/>
    <lineage>
        <taxon>Eukaryota</taxon>
        <taxon>Metazoa</taxon>
        <taxon>Chordata</taxon>
        <taxon>Craniata</taxon>
        <taxon>Vertebrata</taxon>
        <taxon>Euteleostomi</taxon>
        <taxon>Actinopterygii</taxon>
        <taxon>Neopterygii</taxon>
        <taxon>Teleostei</taxon>
        <taxon>Ostariophysi</taxon>
        <taxon>Cypriniformes</taxon>
        <taxon>Danionidae</taxon>
        <taxon>Danioninae</taxon>
        <taxon>Danionella</taxon>
    </lineage>
</organism>
<dbReference type="PANTHER" id="PTHR11412:SF139">
    <property type="entry name" value="C3 AND PZP-LIKE ALPHA-2-MACROGLOBULIN DOMAIN-CONTAINING PROTEIN 8"/>
    <property type="match status" value="1"/>
</dbReference>
<feature type="compositionally biased region" description="Basic and acidic residues" evidence="9">
    <location>
        <begin position="940"/>
        <end position="952"/>
    </location>
</feature>
<dbReference type="InterPro" id="IPR019742">
    <property type="entry name" value="MacrogloblnA2_CS"/>
</dbReference>
<evidence type="ECO:0000256" key="1">
    <source>
        <dbReference type="ARBA" id="ARBA00004613"/>
    </source>
</evidence>
<dbReference type="InterPro" id="IPR002350">
    <property type="entry name" value="Kazal_dom"/>
</dbReference>
<dbReference type="Pfam" id="PF00207">
    <property type="entry name" value="A2M"/>
    <property type="match status" value="1"/>
</dbReference>
<dbReference type="InterPro" id="IPR001599">
    <property type="entry name" value="Macroglobln_a2"/>
</dbReference>
<dbReference type="SMART" id="SM01419">
    <property type="entry name" value="Thiol-ester_cl"/>
    <property type="match status" value="1"/>
</dbReference>
<dbReference type="SMART" id="SM01361">
    <property type="entry name" value="A2M_recep"/>
    <property type="match status" value="1"/>
</dbReference>
<dbReference type="Proteomes" id="UP000316079">
    <property type="component" value="Unassembled WGS sequence"/>
</dbReference>
<dbReference type="SUPFAM" id="SSF100895">
    <property type="entry name" value="Kazal-type serine protease inhibitors"/>
    <property type="match status" value="1"/>
</dbReference>
<protein>
    <recommendedName>
        <fullName evidence="10">Kazal-like domain-containing protein</fullName>
    </recommendedName>
</protein>
<feature type="region of interest" description="Disordered" evidence="9">
    <location>
        <begin position="1"/>
        <end position="31"/>
    </location>
</feature>
<feature type="region of interest" description="Disordered" evidence="9">
    <location>
        <begin position="933"/>
        <end position="954"/>
    </location>
</feature>
<keyword evidence="7" id="KW-1015">Disulfide bond</keyword>
<dbReference type="Gene3D" id="2.60.40.1930">
    <property type="match status" value="2"/>
</dbReference>
<sequence length="1871" mass="208670">SASPRRVPTHHSLLNERDKSPESSKGQAQRLDSTRLSRFLHKLYLMWIKYPAAHGADKNGSPGGIVFTRGADFTEGSRRDALVFPLRGYSVLGYLIAAPSVFRAGVEEAVSVTLFNMMENTRVQLQLSVKGETVAHSHGTIRDKGTIKIKVPSDLRGQAHLKVWGNRQLSEGGYIFHNHTIVTIDSKGTTVFIQTDKPVYKPTQKVLINVYAVTPDLRPTDEKDPRGSHIIHWKDLKSVCCGIVNMSFPLSDQPVFGEWLVFAEMQGHTYNKSFEVQKYVLPKFELIIEPPPYIRDLNSCEQVTVKARYTFGKAVSGKLTANMTVNGVGYYRHEVGHSVVKSMEIKDTATFSLCVKDMMPMEVTEHFRGAVNMWVTVISVDGGQQTMFDDSTLVHKQLIDIKYSKDTRKQFKPGLPYKGMIEVTYPDGSPADGVQVRVKAELTLKDNVYTSELSKVTAIDGLPAGDQYLPNYLSISSWYSPSKCHIQLLSPTSPLKIGQESVILLKSTCPCNFTLHYEITSRGNIVLSGQRPSLTLREKRATVTFDTNIHATTKPQQDSDSDVSSSQAETDSCMTALHFNVTSSMAPLSRLLVYYVRENGEGVTDCLQLPVQPQFENKVSVSLSTNESMPGNPVTLKVKAASGSCVCVASVDKSMYLLRPGFQLTPEKVFKELADFDVSDNFGIPKDEGHFWWPGLSRKRRSSVFPWHWDITKDARYAFTETGLVVMTDIVSLNHRQSGGMFTDEAVPAFQPHTSTLVAATHVQSGTRAENRRRTFFPETWIWRCFNVSSVNGEEELHLDIPDTITTWVTDAIGLSSEKGLGLAKSAELRTFKPFFIDFTLPYSVVRGEQTKVPLTVYNYLHTCAEVHVKVSVPKGIKFVGHPGKHHLTRKKCVAPGEATPTFIVLLFSELVSANITARAVAYSEPSCCSDGMHSNKASKVGEEQEDRRRPAGMDYVRRKRIHISTPNKYEYQYVKKPAKVMHIQVAIKSHNDAHIALSPSPHDSTEMLEIVIGGRQNSRSWISLGKMGEPVVSSPTPGILSWDEFRSFWISWREGRVKVGHGLEPSSETLILEWLGPHTAQVDHIGFSTGWGSIGEFRIWRKEDTDENHNEAFTLGVPHNVVPGSERATAAMIGDVMGPTLNNLDKLLRLPFGCGEQNMIHFAPNVFVLKYLQKTHQLSPEVEAEATDYLLQGYQRQLTYKRQDGSYSAFGERDSSGSMWLTAFVLKSFAQSRSFIFIDPEELRSAKSWLISNQKEDGSFPAMGRILNKDLQGGIHGKISLTAYVLAALMETGITTEEEKAAVAKAKVFLESNTYSADDPYTTALSAYTLTLLRSPYAPLALRRLNHMAITQDGFTHWSLTGSTVTAEDTFMGFNDGLSQSVVSAEVEMTAYGLLTYALLGDVASALPVVKWLSKQRNTLGGFSSTQDTCVALQALSEYAILSYVGGVNLTISLASTNLDFQETFELQWDNKKILQKAVIPSIPTGLFVSAKGEGCCLMQIDVSYNVPDPIAKPAFHLKVDLKEPKPEQHILSPPRHMSLRSRSIADNRSELNRKRRAPLDDEDPAGHQDHLDYRVTLEVCTRWLHAGSSNMAVLEVPLLSGFRADIESLERLLLDKRVGLKRYEVDGRKVLFYFDEIPSQCMTCVAFGAVREYIVGKTAPVPVKVYDYYEPAFETTRFYNVSESSLLARELCDGTTCNEVESSTNHWTGVVQSSQCNSIFNCPEEEHYERCTCYRDCGYDGEPVCGSDGQIYQNQCQMEVTACRNSTRIEQMPFGHCPQVLQPMVTVAEEQEHPTGEEPEQEPILIPAGGDEPGSMAEVSYYSYEYDPDTDSFSPESEEKFMPLEEVEDTVQLLDGHILTVDTKDSPER</sequence>